<dbReference type="SUPFAM" id="SSF90112">
    <property type="entry name" value="Neurotransmitter-gated ion-channel transmembrane pore"/>
    <property type="match status" value="1"/>
</dbReference>
<keyword evidence="3 14" id="KW-0812">Transmembrane</keyword>
<keyword evidence="11" id="KW-1071">Ligand-gated ion channel</keyword>
<keyword evidence="18" id="KW-1185">Reference proteome</keyword>
<dbReference type="InterPro" id="IPR018000">
    <property type="entry name" value="Neurotransmitter_ion_chnl_CS"/>
</dbReference>
<feature type="transmembrane region" description="Helical" evidence="14">
    <location>
        <begin position="410"/>
        <end position="430"/>
    </location>
</feature>
<keyword evidence="1 14" id="KW-0813">Transport</keyword>
<evidence type="ECO:0000256" key="3">
    <source>
        <dbReference type="ARBA" id="ARBA00022692"/>
    </source>
</evidence>
<feature type="domain" description="Neurotransmitter-gated ion-channel ligand-binding" evidence="15">
    <location>
        <begin position="35"/>
        <end position="237"/>
    </location>
</feature>
<evidence type="ECO:0000256" key="4">
    <source>
        <dbReference type="ARBA" id="ARBA00022989"/>
    </source>
</evidence>
<dbReference type="InterPro" id="IPR006201">
    <property type="entry name" value="Neur_channel"/>
</dbReference>
<evidence type="ECO:0000256" key="13">
    <source>
        <dbReference type="ARBA" id="ARBA00034099"/>
    </source>
</evidence>
<evidence type="ECO:0000313" key="18">
    <source>
        <dbReference type="Proteomes" id="UP001634394"/>
    </source>
</evidence>
<feature type="transmembrane region" description="Helical" evidence="14">
    <location>
        <begin position="269"/>
        <end position="290"/>
    </location>
</feature>
<evidence type="ECO:0000313" key="17">
    <source>
        <dbReference type="EMBL" id="KAL3868219.1"/>
    </source>
</evidence>
<dbReference type="Pfam" id="PF02932">
    <property type="entry name" value="Neur_chan_memb"/>
    <property type="match status" value="1"/>
</dbReference>
<dbReference type="InterPro" id="IPR036734">
    <property type="entry name" value="Neur_chan_lig-bd_sf"/>
</dbReference>
<keyword evidence="10" id="KW-0325">Glycoprotein</keyword>
<proteinExistence type="inferred from homology"/>
<dbReference type="CDD" id="cd18989">
    <property type="entry name" value="LGIC_ECD_cation"/>
    <property type="match status" value="1"/>
</dbReference>
<evidence type="ECO:0000256" key="12">
    <source>
        <dbReference type="ARBA" id="ARBA00023303"/>
    </source>
</evidence>
<dbReference type="GO" id="GO:0097060">
    <property type="term" value="C:synaptic membrane"/>
    <property type="evidence" value="ECO:0007669"/>
    <property type="project" value="UniProtKB-SubCell"/>
</dbReference>
<name>A0ABD3W2W1_SINWO</name>
<evidence type="ECO:0000256" key="11">
    <source>
        <dbReference type="ARBA" id="ARBA00023286"/>
    </source>
</evidence>
<keyword evidence="4 14" id="KW-1133">Transmembrane helix</keyword>
<dbReference type="Gene3D" id="2.70.170.10">
    <property type="entry name" value="Neurotransmitter-gated ion-channel ligand-binding domain"/>
    <property type="match status" value="1"/>
</dbReference>
<evidence type="ECO:0000259" key="16">
    <source>
        <dbReference type="Pfam" id="PF02932"/>
    </source>
</evidence>
<dbReference type="PRINTS" id="PR00252">
    <property type="entry name" value="NRIONCHANNEL"/>
</dbReference>
<dbReference type="AlphaFoldDB" id="A0ABD3W2W1"/>
<evidence type="ECO:0000256" key="9">
    <source>
        <dbReference type="ARBA" id="ARBA00023170"/>
    </source>
</evidence>
<feature type="chain" id="PRO_5044533028" evidence="14">
    <location>
        <begin position="29"/>
        <end position="435"/>
    </location>
</feature>
<dbReference type="InterPro" id="IPR038050">
    <property type="entry name" value="Neuro_actylchol_rec"/>
</dbReference>
<dbReference type="EMBL" id="JBJQND010000008">
    <property type="protein sequence ID" value="KAL3868219.1"/>
    <property type="molecule type" value="Genomic_DNA"/>
</dbReference>
<dbReference type="GO" id="GO:0034220">
    <property type="term" value="P:monoatomic ion transmembrane transport"/>
    <property type="evidence" value="ECO:0007669"/>
    <property type="project" value="UniProtKB-KW"/>
</dbReference>
<feature type="transmembrane region" description="Helical" evidence="14">
    <location>
        <begin position="238"/>
        <end position="263"/>
    </location>
</feature>
<keyword evidence="14" id="KW-0732">Signal</keyword>
<gene>
    <name evidence="17" type="ORF">ACJMK2_041050</name>
</gene>
<keyword evidence="5" id="KW-0770">Synapse</keyword>
<dbReference type="Gene3D" id="1.20.58.390">
    <property type="entry name" value="Neurotransmitter-gated ion-channel transmembrane domain"/>
    <property type="match status" value="1"/>
</dbReference>
<dbReference type="PRINTS" id="PR00254">
    <property type="entry name" value="NICOTINICR"/>
</dbReference>
<feature type="signal peptide" evidence="14">
    <location>
        <begin position="1"/>
        <end position="28"/>
    </location>
</feature>
<evidence type="ECO:0000256" key="6">
    <source>
        <dbReference type="ARBA" id="ARBA00023065"/>
    </source>
</evidence>
<dbReference type="Proteomes" id="UP001634394">
    <property type="component" value="Unassembled WGS sequence"/>
</dbReference>
<dbReference type="PANTHER" id="PTHR18945">
    <property type="entry name" value="NEUROTRANSMITTER GATED ION CHANNEL"/>
    <property type="match status" value="1"/>
</dbReference>
<evidence type="ECO:0000256" key="8">
    <source>
        <dbReference type="ARBA" id="ARBA00023157"/>
    </source>
</evidence>
<evidence type="ECO:0000256" key="7">
    <source>
        <dbReference type="ARBA" id="ARBA00023136"/>
    </source>
</evidence>
<dbReference type="InterPro" id="IPR002394">
    <property type="entry name" value="Nicotinic_acetylcholine_rcpt"/>
</dbReference>
<evidence type="ECO:0000256" key="5">
    <source>
        <dbReference type="ARBA" id="ARBA00023018"/>
    </source>
</evidence>
<dbReference type="InterPro" id="IPR006029">
    <property type="entry name" value="Neurotrans-gated_channel_TM"/>
</dbReference>
<sequence>MLDNMELRKLNSMVLPLIVMMYVAKVNAQTSDDAKSLLDQIFNASAYNKAVRPTYQQTTPTDVNIDFYLTSIIDFDSQKEKFTTSGYLIINWNDHYLQWNSATYGDLTSIFIPQDNVWKPDISLQNGVSELKELGSSSLFVYVWNDGSVSWYPIGIFESTCGIDITYFPFDIQTCTLKFVAWSYTKEEVNVMEGTKGIILDEYEVNSEWSILETSVDTLQESADAAVVFSIKLKRKPLFFLLNVILPVILLSLLNVCIFVLPAESGEKASFSVTVFLALAVFLTIVTATLPQNSEKVSFLGIYLVLMAGFSTMIVILTLFTLRLNFRNVDEDPIPSWLIKLQVIVETVRCRRCNKIRPVMMTKAEVPNFDTGHTISTEEAPSVIKQSKSPTPDDKPKITWNHICNALDFIFFWIFLIATFITTVTIFSICSKNAV</sequence>
<protein>
    <submittedName>
        <fullName evidence="17">Uncharacterized protein</fullName>
    </submittedName>
</protein>
<evidence type="ECO:0000256" key="10">
    <source>
        <dbReference type="ARBA" id="ARBA00023180"/>
    </source>
</evidence>
<evidence type="ECO:0000256" key="1">
    <source>
        <dbReference type="ARBA" id="ARBA00022448"/>
    </source>
</evidence>
<comment type="similarity">
    <text evidence="14">Belongs to the ligand-gated ion channel (TC 1.A.9) family.</text>
</comment>
<keyword evidence="12 14" id="KW-0407">Ion channel</keyword>
<evidence type="ECO:0000259" key="15">
    <source>
        <dbReference type="Pfam" id="PF02931"/>
    </source>
</evidence>
<keyword evidence="9" id="KW-0675">Receptor</keyword>
<keyword evidence="2" id="KW-1003">Cell membrane</keyword>
<comment type="caution">
    <text evidence="17">The sequence shown here is derived from an EMBL/GenBank/DDBJ whole genome shotgun (WGS) entry which is preliminary data.</text>
</comment>
<dbReference type="InterPro" id="IPR036719">
    <property type="entry name" value="Neuro-gated_channel_TM_sf"/>
</dbReference>
<keyword evidence="7 14" id="KW-0472">Membrane</keyword>
<dbReference type="CDD" id="cd19051">
    <property type="entry name" value="LGIC_TM_cation"/>
    <property type="match status" value="1"/>
</dbReference>
<keyword evidence="6 14" id="KW-0406">Ion transport</keyword>
<feature type="domain" description="Neurotransmitter-gated ion-channel transmembrane" evidence="16">
    <location>
        <begin position="244"/>
        <end position="341"/>
    </location>
</feature>
<accession>A0ABD3W2W1</accession>
<dbReference type="FunFam" id="2.70.170.10:FF:000028">
    <property type="entry name" value="AcetylCholine Receptor"/>
    <property type="match status" value="1"/>
</dbReference>
<dbReference type="InterPro" id="IPR006202">
    <property type="entry name" value="Neur_chan_lig-bd"/>
</dbReference>
<feature type="transmembrane region" description="Helical" evidence="14">
    <location>
        <begin position="302"/>
        <end position="322"/>
    </location>
</feature>
<dbReference type="Pfam" id="PF02931">
    <property type="entry name" value="Neur_chan_LBD"/>
    <property type="match status" value="1"/>
</dbReference>
<comment type="subcellular location">
    <subcellularLocation>
        <location evidence="13">Synaptic cell membrane</location>
        <topology evidence="13">Multi-pass membrane protein</topology>
    </subcellularLocation>
</comment>
<organism evidence="17 18">
    <name type="scientific">Sinanodonta woodiana</name>
    <name type="common">Chinese pond mussel</name>
    <name type="synonym">Anodonta woodiana</name>
    <dbReference type="NCBI Taxonomy" id="1069815"/>
    <lineage>
        <taxon>Eukaryota</taxon>
        <taxon>Metazoa</taxon>
        <taxon>Spiralia</taxon>
        <taxon>Lophotrochozoa</taxon>
        <taxon>Mollusca</taxon>
        <taxon>Bivalvia</taxon>
        <taxon>Autobranchia</taxon>
        <taxon>Heteroconchia</taxon>
        <taxon>Palaeoheterodonta</taxon>
        <taxon>Unionida</taxon>
        <taxon>Unionoidea</taxon>
        <taxon>Unionidae</taxon>
        <taxon>Unioninae</taxon>
        <taxon>Sinanodonta</taxon>
    </lineage>
</organism>
<keyword evidence="8" id="KW-1015">Disulfide bond</keyword>
<reference evidence="17 18" key="1">
    <citation type="submission" date="2024-11" db="EMBL/GenBank/DDBJ databases">
        <title>Chromosome-level genome assembly of the freshwater bivalve Anodonta woodiana.</title>
        <authorList>
            <person name="Chen X."/>
        </authorList>
    </citation>
    <scope>NUCLEOTIDE SEQUENCE [LARGE SCALE GENOMIC DNA]</scope>
    <source>
        <strain evidence="17">MN2024</strain>
        <tissue evidence="17">Gills</tissue>
    </source>
</reference>
<evidence type="ECO:0000256" key="2">
    <source>
        <dbReference type="ARBA" id="ARBA00022475"/>
    </source>
</evidence>
<evidence type="ECO:0000256" key="14">
    <source>
        <dbReference type="RuleBase" id="RU000687"/>
    </source>
</evidence>
<dbReference type="PROSITE" id="PS00236">
    <property type="entry name" value="NEUROTR_ION_CHANNEL"/>
    <property type="match status" value="1"/>
</dbReference>
<dbReference type="SUPFAM" id="SSF63712">
    <property type="entry name" value="Nicotinic receptor ligand binding domain-like"/>
    <property type="match status" value="1"/>
</dbReference>